<dbReference type="Gene3D" id="3.30.300.30">
    <property type="match status" value="1"/>
</dbReference>
<dbReference type="PROSITE" id="PS00455">
    <property type="entry name" value="AMP_BINDING"/>
    <property type="match status" value="1"/>
</dbReference>
<keyword evidence="5" id="KW-1185">Reference proteome</keyword>
<dbReference type="SUPFAM" id="SSF56801">
    <property type="entry name" value="Acetyl-CoA synthetase-like"/>
    <property type="match status" value="1"/>
</dbReference>
<dbReference type="GO" id="GO:0044539">
    <property type="term" value="P:long-chain fatty acid import into cell"/>
    <property type="evidence" value="ECO:0007669"/>
    <property type="project" value="TreeGrafter"/>
</dbReference>
<dbReference type="Pfam" id="PF00501">
    <property type="entry name" value="AMP-binding"/>
    <property type="match status" value="1"/>
</dbReference>
<dbReference type="OrthoDB" id="10253869at2759"/>
<dbReference type="GO" id="GO:0005811">
    <property type="term" value="C:lipid droplet"/>
    <property type="evidence" value="ECO:0007669"/>
    <property type="project" value="TreeGrafter"/>
</dbReference>
<dbReference type="GO" id="GO:0004467">
    <property type="term" value="F:long-chain fatty acid-CoA ligase activity"/>
    <property type="evidence" value="ECO:0007669"/>
    <property type="project" value="TreeGrafter"/>
</dbReference>
<dbReference type="GO" id="GO:0005777">
    <property type="term" value="C:peroxisome"/>
    <property type="evidence" value="ECO:0007669"/>
    <property type="project" value="TreeGrafter"/>
</dbReference>
<dbReference type="RefSeq" id="XP_008712458.1">
    <property type="nucleotide sequence ID" value="XM_008714236.1"/>
</dbReference>
<organism evidence="4 5">
    <name type="scientific">Cyphellophora europaea (strain CBS 101466)</name>
    <name type="common">Phialophora europaea</name>
    <dbReference type="NCBI Taxonomy" id="1220924"/>
    <lineage>
        <taxon>Eukaryota</taxon>
        <taxon>Fungi</taxon>
        <taxon>Dikarya</taxon>
        <taxon>Ascomycota</taxon>
        <taxon>Pezizomycotina</taxon>
        <taxon>Eurotiomycetes</taxon>
        <taxon>Chaetothyriomycetidae</taxon>
        <taxon>Chaetothyriales</taxon>
        <taxon>Cyphellophoraceae</taxon>
        <taxon>Cyphellophora</taxon>
    </lineage>
</organism>
<dbReference type="AlphaFoldDB" id="W2SAS4"/>
<dbReference type="HOGENOM" id="CLU_000022_46_3_1"/>
<dbReference type="InterPro" id="IPR020845">
    <property type="entry name" value="AMP-binding_CS"/>
</dbReference>
<comment type="similarity">
    <text evidence="1">Belongs to the ATP-dependent AMP-binding enzyme family.</text>
</comment>
<evidence type="ECO:0000313" key="4">
    <source>
        <dbReference type="EMBL" id="ETN45730.1"/>
    </source>
</evidence>
<dbReference type="PANTHER" id="PTHR43107">
    <property type="entry name" value="LONG-CHAIN FATTY ACID TRANSPORT PROTEIN"/>
    <property type="match status" value="1"/>
</dbReference>
<dbReference type="Gene3D" id="3.40.50.12780">
    <property type="entry name" value="N-terminal domain of ligase-like"/>
    <property type="match status" value="1"/>
</dbReference>
<dbReference type="Proteomes" id="UP000030752">
    <property type="component" value="Unassembled WGS sequence"/>
</dbReference>
<sequence>MATKHPGQVAAAAAAALVAAVGINSYFGISRDVSHLQFQKQYGKLLETHLARLGPQSVSLYKLLTLADPRADAIYFEGRSWTYAAMLREVSALALGFRSLGVQNGDVVGVFMTNSPEMVFTVYALTKLGAVPAMMNSNLRDDTLLHCVQVGGSSLVVSTPDIAGHAAQAAKKVGDQVRVTTLNLGSFPTGLAQSGAEVFPYPTGDVVDDIIHPPKTFTDPAVFIFTSGTTGKPKAVSIKNQMIWFTSCPSPADCPSSYGQSSTAAFPPRIFSCMPIFHGTTFFTGLCYGVGTSGTFCISRRFSARNYWREVHDSRATRILYVGELCRFLLATPPSPYDRKHNARLALGNGLQKDVWLPFQTRFAIDEIREFYRSTEGLVKYDNIHFRRQGERGAGRVGYRGTLLRRLEKDQHIVRFDYDSEQPVRDPSTGFCVVAQRDEPGEAIAKVTSMETYSDYHNNAEATEKKFLRDVFVRGDVWQRSGDLLVVQRDGWVRFVDRIGDTFRWKGENVSAGEIRGFIADLDEVQDAVVVGKSLKGYDGQAGVAALSLRCGSLKEERAFMEGLYARLKSKGVPSYAFPRLVAITDEVKVGDTFKHAKQVVKAVEWGDVRDGKKYVLDAARQRYVPLDAGTWGEVLAGRAKL</sequence>
<evidence type="ECO:0000259" key="3">
    <source>
        <dbReference type="Pfam" id="PF00501"/>
    </source>
</evidence>
<dbReference type="VEuPathDB" id="FungiDB:HMPREF1541_09563"/>
<dbReference type="eggNOG" id="KOG1179">
    <property type="taxonomic scope" value="Eukaryota"/>
</dbReference>
<dbReference type="GO" id="GO:0009898">
    <property type="term" value="C:cytoplasmic side of plasma membrane"/>
    <property type="evidence" value="ECO:0007669"/>
    <property type="project" value="TreeGrafter"/>
</dbReference>
<protein>
    <recommendedName>
        <fullName evidence="3">AMP-dependent synthetase/ligase domain-containing protein</fullName>
    </recommendedName>
</protein>
<dbReference type="PANTHER" id="PTHR43107:SF20">
    <property type="entry name" value="FATTY ACID TRANSPORTER_ACYL-COA SYNTHETASE (FAT1), PUTATIVE (AFU_ORTHOLOGUE AFUA_2G11360)-RELATED"/>
    <property type="match status" value="1"/>
</dbReference>
<dbReference type="STRING" id="1220924.W2SAS4"/>
<keyword evidence="2" id="KW-0436">Ligase</keyword>
<dbReference type="GeneID" id="19976902"/>
<feature type="domain" description="AMP-dependent synthetase/ligase" evidence="3">
    <location>
        <begin position="69"/>
        <end position="383"/>
    </location>
</feature>
<dbReference type="EMBL" id="KB822712">
    <property type="protein sequence ID" value="ETN45730.1"/>
    <property type="molecule type" value="Genomic_DNA"/>
</dbReference>
<evidence type="ECO:0000256" key="2">
    <source>
        <dbReference type="ARBA" id="ARBA00022598"/>
    </source>
</evidence>
<dbReference type="InParanoid" id="W2SAS4"/>
<dbReference type="GO" id="GO:0005324">
    <property type="term" value="F:long-chain fatty acid transmembrane transporter activity"/>
    <property type="evidence" value="ECO:0007669"/>
    <property type="project" value="TreeGrafter"/>
</dbReference>
<reference evidence="4 5" key="1">
    <citation type="submission" date="2013-03" db="EMBL/GenBank/DDBJ databases">
        <title>The Genome Sequence of Phialophora europaea CBS 101466.</title>
        <authorList>
            <consortium name="The Broad Institute Genomics Platform"/>
            <person name="Cuomo C."/>
            <person name="de Hoog S."/>
            <person name="Gorbushina A."/>
            <person name="Walker B."/>
            <person name="Young S.K."/>
            <person name="Zeng Q."/>
            <person name="Gargeya S."/>
            <person name="Fitzgerald M."/>
            <person name="Haas B."/>
            <person name="Abouelleil A."/>
            <person name="Allen A.W."/>
            <person name="Alvarado L."/>
            <person name="Arachchi H.M."/>
            <person name="Berlin A.M."/>
            <person name="Chapman S.B."/>
            <person name="Gainer-Dewar J."/>
            <person name="Goldberg J."/>
            <person name="Griggs A."/>
            <person name="Gujja S."/>
            <person name="Hansen M."/>
            <person name="Howarth C."/>
            <person name="Imamovic A."/>
            <person name="Ireland A."/>
            <person name="Larimer J."/>
            <person name="McCowan C."/>
            <person name="Murphy C."/>
            <person name="Pearson M."/>
            <person name="Poon T.W."/>
            <person name="Priest M."/>
            <person name="Roberts A."/>
            <person name="Saif S."/>
            <person name="Shea T."/>
            <person name="Sisk P."/>
            <person name="Sykes S."/>
            <person name="Wortman J."/>
            <person name="Nusbaum C."/>
            <person name="Birren B."/>
        </authorList>
    </citation>
    <scope>NUCLEOTIDE SEQUENCE [LARGE SCALE GENOMIC DNA]</scope>
    <source>
        <strain evidence="4 5">CBS 101466</strain>
    </source>
</reference>
<dbReference type="InterPro" id="IPR045851">
    <property type="entry name" value="AMP-bd_C_sf"/>
</dbReference>
<dbReference type="InterPro" id="IPR000873">
    <property type="entry name" value="AMP-dep_synth/lig_dom"/>
</dbReference>
<evidence type="ECO:0000313" key="5">
    <source>
        <dbReference type="Proteomes" id="UP000030752"/>
    </source>
</evidence>
<accession>W2SAS4</accession>
<dbReference type="InterPro" id="IPR042099">
    <property type="entry name" value="ANL_N_sf"/>
</dbReference>
<evidence type="ECO:0000256" key="1">
    <source>
        <dbReference type="ARBA" id="ARBA00006432"/>
    </source>
</evidence>
<name>W2SAS4_CYPE1</name>
<proteinExistence type="inferred from homology"/>
<gene>
    <name evidence="4" type="ORF">HMPREF1541_09563</name>
</gene>